<accession>S0EVX3</accession>
<dbReference type="Proteomes" id="UP000014227">
    <property type="component" value="Chromosome I"/>
</dbReference>
<dbReference type="PATRIC" id="fig|1303518.3.peg.1840"/>
<evidence type="ECO:0000313" key="2">
    <source>
        <dbReference type="Proteomes" id="UP000014227"/>
    </source>
</evidence>
<keyword evidence="2" id="KW-1185">Reference proteome</keyword>
<evidence type="ECO:0000313" key="1">
    <source>
        <dbReference type="EMBL" id="CCW35592.1"/>
    </source>
</evidence>
<organism evidence="1 2">
    <name type="scientific">Chthonomonas calidirosea (strain DSM 23976 / ICMP 18418 / T49)</name>
    <dbReference type="NCBI Taxonomy" id="1303518"/>
    <lineage>
        <taxon>Bacteria</taxon>
        <taxon>Bacillati</taxon>
        <taxon>Armatimonadota</taxon>
        <taxon>Chthonomonadia</taxon>
        <taxon>Chthonomonadales</taxon>
        <taxon>Chthonomonadaceae</taxon>
        <taxon>Chthonomonas</taxon>
    </lineage>
</organism>
<name>S0EVX3_CHTCT</name>
<dbReference type="AlphaFoldDB" id="S0EVX3"/>
<reference evidence="2" key="1">
    <citation type="submission" date="2013-03" db="EMBL/GenBank/DDBJ databases">
        <title>Genome sequence of Chthonomonas calidirosea, the first sequenced genome from the Armatimonadetes phylum (formally candidate division OP10).</title>
        <authorList>
            <person name="Lee K.C.Y."/>
            <person name="Morgan X.C."/>
            <person name="Dunfield P.F."/>
            <person name="Tamas I."/>
            <person name="Houghton K.M."/>
            <person name="Vyssotski M."/>
            <person name="Ryan J.L.J."/>
            <person name="Lagutin K."/>
            <person name="McDonald I.R."/>
            <person name="Stott M.B."/>
        </authorList>
    </citation>
    <scope>NUCLEOTIDE SEQUENCE [LARGE SCALE GENOMIC DNA]</scope>
    <source>
        <strain evidence="2">DSM 23976 / ICMP 18418 / T49</strain>
    </source>
</reference>
<dbReference type="EMBL" id="HF951689">
    <property type="protein sequence ID" value="CCW35592.1"/>
    <property type="molecule type" value="Genomic_DNA"/>
</dbReference>
<gene>
    <name evidence="1" type="ORF">CCALI_01779</name>
</gene>
<dbReference type="HOGENOM" id="CLU_739080_0_0_0"/>
<dbReference type="InParanoid" id="S0EVX3"/>
<protein>
    <submittedName>
        <fullName evidence="1">Uncharacterized protein</fullName>
    </submittedName>
</protein>
<dbReference type="KEGG" id="ccz:CCALI_01779"/>
<proteinExistence type="predicted"/>
<sequence length="374" mass="41271">MVSLSTLNEMPPLVRLLSLGVTKVLFPVQMPAESTYVTRWPAVWQAAQHLLSPHVPLAIWAGLTGEIALKADADLLFEDVTLGLLPGLAGLGIEGRLTALTTPCTMAKLRRHLGQHPKVLFGFGSGPEPDPPLYPEEAQESSETAQKLSPPLPPVASPLLYQHCLSRLDVVPFPTIKLEAALRTTPFLLLLSLRRAARKGRLSRHLQEALRRYAAFIVAFPSRLPYIAPLDLPIRHVAAAFLQELAGQKRHRMANRLRWAAQLLSEGRTETEISTAYSFVVEAACLSFQISHEVERALLLPAQRPLSQVQRHELIYLSRAGAPELRTLAIARLVKEAEQPSVQATLRALQFDPDPRVRSVVKRAMLSEETGALS</sequence>